<organism evidence="3 4">
    <name type="scientific">Paraburkholderia terrae</name>
    <dbReference type="NCBI Taxonomy" id="311230"/>
    <lineage>
        <taxon>Bacteria</taxon>
        <taxon>Pseudomonadati</taxon>
        <taxon>Pseudomonadota</taxon>
        <taxon>Betaproteobacteria</taxon>
        <taxon>Burkholderiales</taxon>
        <taxon>Burkholderiaceae</taxon>
        <taxon>Paraburkholderia</taxon>
    </lineage>
</organism>
<dbReference type="Gene3D" id="1.25.40.10">
    <property type="entry name" value="Tetratricopeptide repeat domain"/>
    <property type="match status" value="2"/>
</dbReference>
<sequence length="1326" mass="146164">MNDKTNDKRPRIVPTWLVYTLTGVVLATMYGVSPRGGLRQRVASVGAPSELSVAYLEAWSKVRPDNEEFLSLLGAQYLYLGRTDDAERIATRMEALGTDDMMRSAMMLHLSVTEQRTFAIPEEDPRRAPALEELRARLTQAAKLPWAPKDLEWLAQRSAAVGMPDLAAHLYARLSANDPDGRTKWDTQITRYALQVGDYHAAADAWFRQEAVAQTRDEQRRCFVAGVRTLQSGNLLDDALTAADAHLGKLADDPATLIVMLNLARAANRPDAVDRYAKLLAKYALAEPSSPLAEHVRRVAQAGYAYMDGPVAYRHGGSLVSLRAAMREAAAQEQGEVRVIRVATQAAPVAPAAQAPQAASSVNGVDASAVRSDPSVANVVFQAFVESGDLASAQKVAAQQVQRDPRSVEWVKRLAQVAEWNRDPSLALKSWLDYAQLSNDQVGWQNVLRIAPMLDDDEAYLTALVHEARAKPNDLKLIDNVTATYERLGRPDDGLAFLRSLPRATNADAIDQRIGQLAERAGHDDQALATYRAVQARHPNDANAALRTASVLYRQGDYRASLAALKTARAGAKDSDEDFWRNYAELARLLQRDDDANEAYFHLIASGAATPEDLGDMTYFYDPYPIDAGRVAELRYRRDHTVRALQDAIFYYTDAQAMDRIATLLASLTPDELKAAEASPALLGVRAEYYRLINEPQKALADLKRAVDLPGASSDLRAAYLWTLVDYGSDGDLREALKRWRGSADQSSALWEPYAAAEMRLNRPVAALEYLRRQSAMMSRDPLWLLTYADAQEQAGHDGLAWSIRKKVWLQMQQDEAQLVKLHGAQRAAMRGRTAQDAETLEDLRGRRVTLSAEYATGDTSAALLDSLMSARPASADNAIARRTMIGTAKGLPGGAPLDGAGLPENARVRGAVAKEVAVAWALSKESNPLAKRWLAQQYAERLSRPADAQLTIALAENDIPEMERLLAVERSRLPVNDRIDATIAVDRPDRAQQLAFNALDGAPEDTDLHTRVTETTLDWPQSIDADVVNHIEHPLDYVETTLAASRKIAERYLVGVTAVQHFQHSTDITQLVNVPSVDRWLNIYGERQTRDTSFTITGGRRVGSAAFYTLDLAGEVGRNSPLTLGVRAGRNQVADENQTLLIGGMKDNVIGDLTYRMTERITLTGSVEADRFYSQARNYIGSGVLSTAEVTYRIRTTYPDYTLRALITHGGYGASGQPDALFTRLLPTALQPATAQDFMPDTYTQYGFYFGFGNDLLEQYTHAWRPFFDVGIVHDSIQGWGPDVSLGIAGAVFGGDHLAVFLQHQRVSKIGTPVTLLGARYKWFY</sequence>
<dbReference type="KEGG" id="pter:C2L65_10070"/>
<dbReference type="OrthoDB" id="6072349at2"/>
<keyword evidence="1" id="KW-0472">Membrane</keyword>
<evidence type="ECO:0000313" key="3">
    <source>
        <dbReference type="EMBL" id="AUT59905.1"/>
    </source>
</evidence>
<reference evidence="3 4" key="1">
    <citation type="submission" date="2018-01" db="EMBL/GenBank/DDBJ databases">
        <title>Species boundaries and ecological features among Paraburkholderia terrae DSMZ17804T, P. hospita DSMZ17164T and P. caribensis DSMZ13236T.</title>
        <authorList>
            <person name="Pratama A.A."/>
        </authorList>
    </citation>
    <scope>NUCLEOTIDE SEQUENCE [LARGE SCALE GENOMIC DNA]</scope>
    <source>
        <strain evidence="3 4">DSM 17804</strain>
    </source>
</reference>
<evidence type="ECO:0000259" key="2">
    <source>
        <dbReference type="Pfam" id="PF24604"/>
    </source>
</evidence>
<keyword evidence="1" id="KW-0812">Transmembrane</keyword>
<feature type="transmembrane region" description="Helical" evidence="1">
    <location>
        <begin position="12"/>
        <end position="32"/>
    </location>
</feature>
<dbReference type="InterPro" id="IPR057306">
    <property type="entry name" value="B-barrel_PelB_C"/>
</dbReference>
<protein>
    <recommendedName>
        <fullName evidence="2">PelB C-terminal domain-containing protein</fullName>
    </recommendedName>
</protein>
<evidence type="ECO:0000256" key="1">
    <source>
        <dbReference type="SAM" id="Phobius"/>
    </source>
</evidence>
<dbReference type="SUPFAM" id="SSF48452">
    <property type="entry name" value="TPR-like"/>
    <property type="match status" value="1"/>
</dbReference>
<dbReference type="Proteomes" id="UP000243502">
    <property type="component" value="Chromosome 1"/>
</dbReference>
<proteinExistence type="predicted"/>
<gene>
    <name evidence="3" type="ORF">C2L65_10070</name>
</gene>
<dbReference type="RefSeq" id="WP_042311566.1">
    <property type="nucleotide sequence ID" value="NZ_CP026111.1"/>
</dbReference>
<feature type="domain" description="PelB C-terminal" evidence="2">
    <location>
        <begin position="1019"/>
        <end position="1325"/>
    </location>
</feature>
<dbReference type="Pfam" id="PF13429">
    <property type="entry name" value="TPR_15"/>
    <property type="match status" value="1"/>
</dbReference>
<dbReference type="InterPro" id="IPR011990">
    <property type="entry name" value="TPR-like_helical_dom_sf"/>
</dbReference>
<accession>A0A2I8EJY6</accession>
<keyword evidence="1" id="KW-1133">Transmembrane helix</keyword>
<name>A0A2I8EJY6_9BURK</name>
<evidence type="ECO:0000313" key="4">
    <source>
        <dbReference type="Proteomes" id="UP000243502"/>
    </source>
</evidence>
<dbReference type="EMBL" id="CP026111">
    <property type="protein sequence ID" value="AUT59905.1"/>
    <property type="molecule type" value="Genomic_DNA"/>
</dbReference>
<dbReference type="Pfam" id="PF24604">
    <property type="entry name" value="B-barrel_PelB_C"/>
    <property type="match status" value="1"/>
</dbReference>